<name>A0A830I125_9CHLO</name>
<keyword evidence="3" id="KW-1185">Reference proteome</keyword>
<comment type="caution">
    <text evidence="2">The sequence shown here is derived from an EMBL/GenBank/DDBJ whole genome shotgun (WGS) entry which is preliminary data.</text>
</comment>
<dbReference type="SUPFAM" id="SSF57850">
    <property type="entry name" value="RING/U-box"/>
    <property type="match status" value="1"/>
</dbReference>
<feature type="compositionally biased region" description="Low complexity" evidence="1">
    <location>
        <begin position="60"/>
        <end position="82"/>
    </location>
</feature>
<dbReference type="EMBL" id="BNJQ01000036">
    <property type="protein sequence ID" value="GHP11790.1"/>
    <property type="molecule type" value="Genomic_DNA"/>
</dbReference>
<evidence type="ECO:0000313" key="2">
    <source>
        <dbReference type="EMBL" id="GHP11790.1"/>
    </source>
</evidence>
<reference evidence="2" key="1">
    <citation type="submission" date="2020-10" db="EMBL/GenBank/DDBJ databases">
        <title>Unveiling of a novel bifunctional photoreceptor, Dualchrome1, isolated from a cosmopolitan green alga.</title>
        <authorList>
            <person name="Suzuki S."/>
            <person name="Kawachi M."/>
        </authorList>
    </citation>
    <scope>NUCLEOTIDE SEQUENCE</scope>
    <source>
        <strain evidence="2">NIES 2893</strain>
    </source>
</reference>
<dbReference type="Proteomes" id="UP000660262">
    <property type="component" value="Unassembled WGS sequence"/>
</dbReference>
<organism evidence="2 3">
    <name type="scientific">Pycnococcus provasolii</name>
    <dbReference type="NCBI Taxonomy" id="41880"/>
    <lineage>
        <taxon>Eukaryota</taxon>
        <taxon>Viridiplantae</taxon>
        <taxon>Chlorophyta</taxon>
        <taxon>Pseudoscourfieldiophyceae</taxon>
        <taxon>Pseudoscourfieldiales</taxon>
        <taxon>Pycnococcaceae</taxon>
        <taxon>Pycnococcus</taxon>
    </lineage>
</organism>
<feature type="region of interest" description="Disordered" evidence="1">
    <location>
        <begin position="60"/>
        <end position="102"/>
    </location>
</feature>
<gene>
    <name evidence="2" type="ORF">PPROV_001051800</name>
</gene>
<protein>
    <submittedName>
        <fullName evidence="2">Uncharacterized protein</fullName>
    </submittedName>
</protein>
<accession>A0A830I125</accession>
<feature type="compositionally biased region" description="Low complexity" evidence="1">
    <location>
        <begin position="250"/>
        <end position="270"/>
    </location>
</feature>
<feature type="region of interest" description="Disordered" evidence="1">
    <location>
        <begin position="228"/>
        <end position="278"/>
    </location>
</feature>
<proteinExistence type="predicted"/>
<evidence type="ECO:0000313" key="3">
    <source>
        <dbReference type="Proteomes" id="UP000660262"/>
    </source>
</evidence>
<sequence length="278" mass="29738">MPTTKRKGAQQHPRAETILGCGHAHHFECVALLVAAHPNHELKCPRCRYTEPKLCEFQESSSTTTASAPTPEAARAAAAANRARGDDEPAEEAAQEEAERRRTLVGELLSRAIGVAHGDGTARSRNGGRAAVLVPVPAIPVNSLDELRACSTGQKRAIFMPPALPTAAPVAVGGGGRGDFYDDEDDEEEDELLARERAARVARMREAQRRKDEEAVHNSLRDIEDALEERERRAAEDASSPPNASPGSLGASIAGRSNGSASASTTTGVTWMRRSFMD</sequence>
<evidence type="ECO:0000256" key="1">
    <source>
        <dbReference type="SAM" id="MobiDB-lite"/>
    </source>
</evidence>
<dbReference type="AlphaFoldDB" id="A0A830I125"/>